<dbReference type="PANTHER" id="PTHR19957:SF83">
    <property type="entry name" value="SYNTAXIN-16"/>
    <property type="match status" value="1"/>
</dbReference>
<dbReference type="GO" id="GO:0000149">
    <property type="term" value="F:SNARE binding"/>
    <property type="evidence" value="ECO:0007669"/>
    <property type="project" value="TreeGrafter"/>
</dbReference>
<accession>A0A1I8AJD6</accession>
<feature type="transmembrane region" description="Helical" evidence="11">
    <location>
        <begin position="316"/>
        <end position="334"/>
    </location>
</feature>
<evidence type="ECO:0000256" key="10">
    <source>
        <dbReference type="ARBA" id="ARBA00023136"/>
    </source>
</evidence>
<dbReference type="Gene3D" id="1.20.58.70">
    <property type="match status" value="1"/>
</dbReference>
<dbReference type="Proteomes" id="UP000095287">
    <property type="component" value="Unplaced"/>
</dbReference>
<comment type="subcellular location">
    <subcellularLocation>
        <location evidence="1">Golgi apparatus membrane</location>
        <topology evidence="1">Single-pass type IV membrane protein</topology>
    </subcellularLocation>
</comment>
<proteinExistence type="inferred from homology"/>
<dbReference type="GO" id="GO:0000139">
    <property type="term" value="C:Golgi membrane"/>
    <property type="evidence" value="ECO:0007669"/>
    <property type="project" value="UniProtKB-SubCell"/>
</dbReference>
<dbReference type="WBParaSite" id="L893_g635.t1">
    <property type="protein sequence ID" value="L893_g635.t1"/>
    <property type="gene ID" value="L893_g635"/>
</dbReference>
<dbReference type="InterPro" id="IPR010989">
    <property type="entry name" value="SNARE"/>
</dbReference>
<keyword evidence="3" id="KW-0813">Transport</keyword>
<dbReference type="GO" id="GO:0006836">
    <property type="term" value="P:neurotransmitter transport"/>
    <property type="evidence" value="ECO:0007669"/>
    <property type="project" value="UniProtKB-KW"/>
</dbReference>
<keyword evidence="6" id="KW-0653">Protein transport</keyword>
<evidence type="ECO:0000256" key="3">
    <source>
        <dbReference type="ARBA" id="ARBA00022448"/>
    </source>
</evidence>
<evidence type="ECO:0000256" key="2">
    <source>
        <dbReference type="ARBA" id="ARBA00009063"/>
    </source>
</evidence>
<dbReference type="GO" id="GO:0005484">
    <property type="term" value="F:SNAP receptor activity"/>
    <property type="evidence" value="ECO:0007669"/>
    <property type="project" value="InterPro"/>
</dbReference>
<dbReference type="GO" id="GO:0048278">
    <property type="term" value="P:vesicle docking"/>
    <property type="evidence" value="ECO:0007669"/>
    <property type="project" value="TreeGrafter"/>
</dbReference>
<evidence type="ECO:0000256" key="7">
    <source>
        <dbReference type="ARBA" id="ARBA00022989"/>
    </source>
</evidence>
<dbReference type="SUPFAM" id="SSF47661">
    <property type="entry name" value="t-snare proteins"/>
    <property type="match status" value="1"/>
</dbReference>
<evidence type="ECO:0000313" key="13">
    <source>
        <dbReference type="Proteomes" id="UP000095287"/>
    </source>
</evidence>
<dbReference type="GO" id="GO:0006906">
    <property type="term" value="P:vesicle fusion"/>
    <property type="evidence" value="ECO:0007669"/>
    <property type="project" value="TreeGrafter"/>
</dbReference>
<evidence type="ECO:0000256" key="1">
    <source>
        <dbReference type="ARBA" id="ARBA00004409"/>
    </source>
</evidence>
<comment type="similarity">
    <text evidence="2">Belongs to the syntaxin family.</text>
</comment>
<dbReference type="PROSITE" id="PS50192">
    <property type="entry name" value="T_SNARE"/>
    <property type="match status" value="1"/>
</dbReference>
<dbReference type="InterPro" id="IPR006012">
    <property type="entry name" value="Syntaxin/epimorphin_CS"/>
</dbReference>
<evidence type="ECO:0000256" key="6">
    <source>
        <dbReference type="ARBA" id="ARBA00022927"/>
    </source>
</evidence>
<keyword evidence="10 11" id="KW-0472">Membrane</keyword>
<keyword evidence="8" id="KW-0333">Golgi apparatus</keyword>
<evidence type="ECO:0000256" key="8">
    <source>
        <dbReference type="ARBA" id="ARBA00023034"/>
    </source>
</evidence>
<evidence type="ECO:0000313" key="14">
    <source>
        <dbReference type="WBParaSite" id="L893_g635.t1"/>
    </source>
</evidence>
<dbReference type="GO" id="GO:0031201">
    <property type="term" value="C:SNARE complex"/>
    <property type="evidence" value="ECO:0007669"/>
    <property type="project" value="TreeGrafter"/>
</dbReference>
<dbReference type="Pfam" id="PF05739">
    <property type="entry name" value="SNARE"/>
    <property type="match status" value="1"/>
</dbReference>
<keyword evidence="5" id="KW-0532">Neurotransmitter transport</keyword>
<evidence type="ECO:0000259" key="12">
    <source>
        <dbReference type="PROSITE" id="PS50192"/>
    </source>
</evidence>
<dbReference type="InterPro" id="IPR045242">
    <property type="entry name" value="Syntaxin"/>
</dbReference>
<evidence type="ECO:0000256" key="9">
    <source>
        <dbReference type="ARBA" id="ARBA00023054"/>
    </source>
</evidence>
<evidence type="ECO:0000256" key="11">
    <source>
        <dbReference type="SAM" id="Phobius"/>
    </source>
</evidence>
<keyword evidence="7 11" id="KW-1133">Transmembrane helix</keyword>
<feature type="domain" description="T-SNARE coiled-coil homology" evidence="12">
    <location>
        <begin position="242"/>
        <end position="304"/>
    </location>
</feature>
<keyword evidence="13" id="KW-1185">Reference proteome</keyword>
<organism evidence="13 14">
    <name type="scientific">Steinernema glaseri</name>
    <dbReference type="NCBI Taxonomy" id="37863"/>
    <lineage>
        <taxon>Eukaryota</taxon>
        <taxon>Metazoa</taxon>
        <taxon>Ecdysozoa</taxon>
        <taxon>Nematoda</taxon>
        <taxon>Chromadorea</taxon>
        <taxon>Rhabditida</taxon>
        <taxon>Tylenchina</taxon>
        <taxon>Panagrolaimomorpha</taxon>
        <taxon>Strongyloidoidea</taxon>
        <taxon>Steinernematidae</taxon>
        <taxon>Steinernema</taxon>
    </lineage>
</organism>
<reference evidence="14" key="1">
    <citation type="submission" date="2016-11" db="UniProtKB">
        <authorList>
            <consortium name="WormBaseParasite"/>
        </authorList>
    </citation>
    <scope>IDENTIFICATION</scope>
</reference>
<dbReference type="AlphaFoldDB" id="A0A1I8AJD6"/>
<keyword evidence="4 11" id="KW-0812">Transmembrane</keyword>
<name>A0A1I8AJD6_9BILA</name>
<dbReference type="CDD" id="cd15845">
    <property type="entry name" value="SNARE_syntaxin16"/>
    <property type="match status" value="1"/>
</dbReference>
<dbReference type="PANTHER" id="PTHR19957">
    <property type="entry name" value="SYNTAXIN"/>
    <property type="match status" value="1"/>
</dbReference>
<evidence type="ECO:0000256" key="5">
    <source>
        <dbReference type="ARBA" id="ARBA00022775"/>
    </source>
</evidence>
<dbReference type="GO" id="GO:0006886">
    <property type="term" value="P:intracellular protein transport"/>
    <property type="evidence" value="ECO:0007669"/>
    <property type="project" value="InterPro"/>
</dbReference>
<dbReference type="InterPro" id="IPR000727">
    <property type="entry name" value="T_SNARE_dom"/>
</dbReference>
<sequence length="336" mass="38091">MSRTAEAEVQPLGVVRTITEVFLILRNNAQRNKAMLGGRSVEKKEPHEVDVDERMALISLDEGNPTLRLRSRHPPDWVGAADELQYEFNKIKSRVAHLQQLQNQRLSHPHLGDEAADEQCQLQACTEEITNLLTHAQRLIRSIEEAATGRQTAEHRLLQNVVSSALSTLSNFTASFRANQAEYLRHIETRKENVDSFLLAAPTTSSSSNVPWHLLDQPSTDELFSDAPEMTMAQIQDIMENKALVEQREREVLNVSKSILELNSLFKDVASMVVDQGTVLDRIDYNIEQTSIRFRSALGSVQKAEQYQRKNRKMHIIFVLSCIVLMLLLLILVTKS</sequence>
<evidence type="ECO:0000256" key="4">
    <source>
        <dbReference type="ARBA" id="ARBA00022692"/>
    </source>
</evidence>
<dbReference type="PROSITE" id="PS00914">
    <property type="entry name" value="SYNTAXIN"/>
    <property type="match status" value="1"/>
</dbReference>
<keyword evidence="9" id="KW-0175">Coiled coil</keyword>
<protein>
    <submittedName>
        <fullName evidence="14">t-SNARE coiled-coil homology domain-containing protein</fullName>
    </submittedName>
</protein>
<dbReference type="SMART" id="SM00397">
    <property type="entry name" value="t_SNARE"/>
    <property type="match status" value="1"/>
</dbReference>